<dbReference type="InterPro" id="IPR000182">
    <property type="entry name" value="GNAT_dom"/>
</dbReference>
<evidence type="ECO:0000313" key="2">
    <source>
        <dbReference type="EMBL" id="KAL0067677.1"/>
    </source>
</evidence>
<organism evidence="2 3">
    <name type="scientific">Marasmius tenuissimus</name>
    <dbReference type="NCBI Taxonomy" id="585030"/>
    <lineage>
        <taxon>Eukaryota</taxon>
        <taxon>Fungi</taxon>
        <taxon>Dikarya</taxon>
        <taxon>Basidiomycota</taxon>
        <taxon>Agaricomycotina</taxon>
        <taxon>Agaricomycetes</taxon>
        <taxon>Agaricomycetidae</taxon>
        <taxon>Agaricales</taxon>
        <taxon>Marasmiineae</taxon>
        <taxon>Marasmiaceae</taxon>
        <taxon>Marasmius</taxon>
    </lineage>
</organism>
<dbReference type="Gene3D" id="3.40.630.30">
    <property type="match status" value="1"/>
</dbReference>
<gene>
    <name evidence="2" type="ORF">AAF712_005392</name>
</gene>
<name>A0ABR3A570_9AGAR</name>
<comment type="caution">
    <text evidence="2">The sequence shown here is derived from an EMBL/GenBank/DDBJ whole genome shotgun (WGS) entry which is preliminary data.</text>
</comment>
<evidence type="ECO:0000259" key="1">
    <source>
        <dbReference type="PROSITE" id="PS51186"/>
    </source>
</evidence>
<dbReference type="InterPro" id="IPR016181">
    <property type="entry name" value="Acyl_CoA_acyltransferase"/>
</dbReference>
<keyword evidence="3" id="KW-1185">Reference proteome</keyword>
<evidence type="ECO:0000313" key="3">
    <source>
        <dbReference type="Proteomes" id="UP001437256"/>
    </source>
</evidence>
<dbReference type="SUPFAM" id="SSF55729">
    <property type="entry name" value="Acyl-CoA N-acyltransferases (Nat)"/>
    <property type="match status" value="1"/>
</dbReference>
<dbReference type="CDD" id="cd04301">
    <property type="entry name" value="NAT_SF"/>
    <property type="match status" value="1"/>
</dbReference>
<sequence length="188" mass="21259">MSQSNVNQRSPAPAHEVVIATTEEEIQQCLQVRIDVFHHEQGFPLDTEIDQYDSDPTVKHFLLRLTPSLVPIGVIRGTKTLKDGHSLHTYKLSRLAILKPYRQYKLGRKLVEALHDWIRFDAKAFHQTLIDQGTYGGPPPPHFVKVIAHSQIPAKGFYEKFGYMPEVSKARDSALSQTPTGNLAQNLH</sequence>
<protein>
    <recommendedName>
        <fullName evidence="1">N-acetyltransferase domain-containing protein</fullName>
    </recommendedName>
</protein>
<dbReference type="PROSITE" id="PS51186">
    <property type="entry name" value="GNAT"/>
    <property type="match status" value="1"/>
</dbReference>
<accession>A0ABR3A570</accession>
<dbReference type="Pfam" id="PF13508">
    <property type="entry name" value="Acetyltransf_7"/>
    <property type="match status" value="1"/>
</dbReference>
<proteinExistence type="predicted"/>
<dbReference type="EMBL" id="JBBXMP010000024">
    <property type="protein sequence ID" value="KAL0067677.1"/>
    <property type="molecule type" value="Genomic_DNA"/>
</dbReference>
<feature type="domain" description="N-acetyltransferase" evidence="1">
    <location>
        <begin position="16"/>
        <end position="182"/>
    </location>
</feature>
<dbReference type="Proteomes" id="UP001437256">
    <property type="component" value="Unassembled WGS sequence"/>
</dbReference>
<reference evidence="2 3" key="1">
    <citation type="submission" date="2024-05" db="EMBL/GenBank/DDBJ databases">
        <title>A draft genome resource for the thread blight pathogen Marasmius tenuissimus strain MS-2.</title>
        <authorList>
            <person name="Yulfo-Soto G.E."/>
            <person name="Baruah I.K."/>
            <person name="Amoako-Attah I."/>
            <person name="Bukari Y."/>
            <person name="Meinhardt L.W."/>
            <person name="Bailey B.A."/>
            <person name="Cohen S.P."/>
        </authorList>
    </citation>
    <scope>NUCLEOTIDE SEQUENCE [LARGE SCALE GENOMIC DNA]</scope>
    <source>
        <strain evidence="2 3">MS-2</strain>
    </source>
</reference>